<dbReference type="SUPFAM" id="SSF47226">
    <property type="entry name" value="Histidine-containing phosphotransfer domain, HPT domain"/>
    <property type="match status" value="1"/>
</dbReference>
<dbReference type="InterPro" id="IPR008207">
    <property type="entry name" value="Sig_transdc_His_kin_Hpt_dom"/>
</dbReference>
<dbReference type="AlphaFoldDB" id="A0A8I1GCW3"/>
<evidence type="ECO:0000313" key="5">
    <source>
        <dbReference type="Proteomes" id="UP000621390"/>
    </source>
</evidence>
<dbReference type="Gene3D" id="1.20.120.160">
    <property type="entry name" value="HPT domain"/>
    <property type="match status" value="1"/>
</dbReference>
<gene>
    <name evidence="3" type="ORF">JHC10_02530</name>
    <name evidence="4" type="ORF">JHC11_06825</name>
</gene>
<organism evidence="4 5">
    <name type="scientific">Idiomarina abyssalis</name>
    <dbReference type="NCBI Taxonomy" id="86102"/>
    <lineage>
        <taxon>Bacteria</taxon>
        <taxon>Pseudomonadati</taxon>
        <taxon>Pseudomonadota</taxon>
        <taxon>Gammaproteobacteria</taxon>
        <taxon>Alteromonadales</taxon>
        <taxon>Idiomarinaceae</taxon>
        <taxon>Idiomarina</taxon>
    </lineage>
</organism>
<dbReference type="RefSeq" id="WP_199493713.1">
    <property type="nucleotide sequence ID" value="NZ_JAEMOO010000016.1"/>
</dbReference>
<comment type="caution">
    <text evidence="4">The sequence shown here is derived from an EMBL/GenBank/DDBJ whole genome shotgun (WGS) entry which is preliminary data.</text>
</comment>
<keyword evidence="1" id="KW-0902">Two-component regulatory system</keyword>
<evidence type="ECO:0000256" key="1">
    <source>
        <dbReference type="ARBA" id="ARBA00023012"/>
    </source>
</evidence>
<dbReference type="Proteomes" id="UP000655994">
    <property type="component" value="Unassembled WGS sequence"/>
</dbReference>
<dbReference type="InterPro" id="IPR036641">
    <property type="entry name" value="HPT_dom_sf"/>
</dbReference>
<evidence type="ECO:0000313" key="4">
    <source>
        <dbReference type="EMBL" id="MBJ7315703.1"/>
    </source>
</evidence>
<dbReference type="EMBL" id="JAEMOP010000002">
    <property type="protein sequence ID" value="MBJ7315703.1"/>
    <property type="molecule type" value="Genomic_DNA"/>
</dbReference>
<sequence length="118" mass="13289">MSSNLAEIDFSRGLRHCDGQQELYREVLICYLDQFRPLLDAGVLLKDAEAARLQFHTLKSLSATIGAAPLSKLAAQLFTKWREQDENERAKAIRQVNESLALVNGQIESYCNEFNSAD</sequence>
<evidence type="ECO:0000259" key="2">
    <source>
        <dbReference type="Pfam" id="PF01627"/>
    </source>
</evidence>
<dbReference type="Proteomes" id="UP000621390">
    <property type="component" value="Unassembled WGS sequence"/>
</dbReference>
<reference evidence="4 6" key="1">
    <citation type="submission" date="2020-09" db="EMBL/GenBank/DDBJ databases">
        <title>Draft Genomes of Bacterial Isolates from North Pond Shallow Sediments.</title>
        <authorList>
            <person name="Kiel Reese B."/>
            <person name="Mullis M."/>
            <person name="Weisend R.E."/>
        </authorList>
    </citation>
    <scope>NUCLEOTIDE SEQUENCE</scope>
    <source>
        <strain evidence="4">KJE-2</strain>
        <strain evidence="3 6">KJE-3</strain>
    </source>
</reference>
<evidence type="ECO:0000313" key="6">
    <source>
        <dbReference type="Proteomes" id="UP000655994"/>
    </source>
</evidence>
<keyword evidence="6" id="KW-1185">Reference proteome</keyword>
<accession>A0A8I1GCW3</accession>
<dbReference type="GO" id="GO:0004672">
    <property type="term" value="F:protein kinase activity"/>
    <property type="evidence" value="ECO:0007669"/>
    <property type="project" value="UniProtKB-ARBA"/>
</dbReference>
<dbReference type="GO" id="GO:0000160">
    <property type="term" value="P:phosphorelay signal transduction system"/>
    <property type="evidence" value="ECO:0007669"/>
    <property type="project" value="UniProtKB-KW"/>
</dbReference>
<name>A0A8I1GCW3_9GAMM</name>
<dbReference type="EMBL" id="JAEMOS010000006">
    <property type="protein sequence ID" value="MBJ7265815.1"/>
    <property type="molecule type" value="Genomic_DNA"/>
</dbReference>
<feature type="domain" description="HPt" evidence="2">
    <location>
        <begin position="32"/>
        <end position="102"/>
    </location>
</feature>
<proteinExistence type="predicted"/>
<protein>
    <submittedName>
        <fullName evidence="4">Hpt domain-containing protein</fullName>
    </submittedName>
</protein>
<dbReference type="Pfam" id="PF01627">
    <property type="entry name" value="Hpt"/>
    <property type="match status" value="1"/>
</dbReference>
<evidence type="ECO:0000313" key="3">
    <source>
        <dbReference type="EMBL" id="MBJ7265815.1"/>
    </source>
</evidence>